<evidence type="ECO:0000313" key="13">
    <source>
        <dbReference type="EMBL" id="CAL4782684.1"/>
    </source>
</evidence>
<dbReference type="InterPro" id="IPR011990">
    <property type="entry name" value="TPR-like_helical_dom_sf"/>
</dbReference>
<dbReference type="PANTHER" id="PTHR13096">
    <property type="entry name" value="MINA53 MYC INDUCED NUCLEAR ANTIGEN"/>
    <property type="match status" value="1"/>
</dbReference>
<evidence type="ECO:0000313" key="11">
    <source>
        <dbReference type="EMBL" id="CAI3995372.1"/>
    </source>
</evidence>
<dbReference type="Pfam" id="PF08007">
    <property type="entry name" value="JmjC_2"/>
    <property type="match status" value="1"/>
</dbReference>
<feature type="zinc finger region" description="C3H1-type" evidence="7">
    <location>
        <begin position="153"/>
        <end position="180"/>
    </location>
</feature>
<dbReference type="InterPro" id="IPR036855">
    <property type="entry name" value="Znf_CCCH_sf"/>
</dbReference>
<reference evidence="12" key="2">
    <citation type="submission" date="2024-04" db="EMBL/GenBank/DDBJ databases">
        <authorList>
            <person name="Chen Y."/>
            <person name="Shah S."/>
            <person name="Dougan E. K."/>
            <person name="Thang M."/>
            <person name="Chan C."/>
        </authorList>
    </citation>
    <scope>NUCLEOTIDE SEQUENCE [LARGE SCALE GENOMIC DNA]</scope>
</reference>
<dbReference type="Gene3D" id="3.90.550.10">
    <property type="entry name" value="Spore Coat Polysaccharide Biosynthesis Protein SpsA, Chain A"/>
    <property type="match status" value="1"/>
</dbReference>
<accession>A0A9P1CN42</accession>
<dbReference type="InterPro" id="IPR019734">
    <property type="entry name" value="TPR_rpt"/>
</dbReference>
<dbReference type="SMART" id="SM00356">
    <property type="entry name" value="ZnF_C3H1"/>
    <property type="match status" value="2"/>
</dbReference>
<evidence type="ECO:0000256" key="2">
    <source>
        <dbReference type="ARBA" id="ARBA00022723"/>
    </source>
</evidence>
<dbReference type="Proteomes" id="UP001152797">
    <property type="component" value="Unassembled WGS sequence"/>
</dbReference>
<name>A0A9P1CN42_9DINO</name>
<feature type="repeat" description="TPR" evidence="6">
    <location>
        <begin position="1430"/>
        <end position="1463"/>
    </location>
</feature>
<dbReference type="InterPro" id="IPR029044">
    <property type="entry name" value="Nucleotide-diphossugar_trans"/>
</dbReference>
<dbReference type="SUPFAM" id="SSF48452">
    <property type="entry name" value="TPR-like"/>
    <property type="match status" value="2"/>
</dbReference>
<feature type="domain" description="JmjC" evidence="10">
    <location>
        <begin position="573"/>
        <end position="706"/>
    </location>
</feature>
<gene>
    <name evidence="11" type="ORF">C1SCF055_LOCUS21945</name>
</gene>
<keyword evidence="5" id="KW-0408">Iron</keyword>
<dbReference type="Gene3D" id="4.10.1000.10">
    <property type="entry name" value="Zinc finger, CCCH-type"/>
    <property type="match status" value="2"/>
</dbReference>
<keyword evidence="6" id="KW-0802">TPR repeat</keyword>
<feature type="zinc finger region" description="C3H1-type" evidence="7">
    <location>
        <begin position="122"/>
        <end position="148"/>
    </location>
</feature>
<dbReference type="PROSITE" id="PS50103">
    <property type="entry name" value="ZF_C3H1"/>
    <property type="match status" value="2"/>
</dbReference>
<sequence>MKWMVEEAEEADQLLWADDPAADATRTTEVWGFATARWADDADDDEEAEEADQLLWADDPAADATRTTEVWGFSTERWADDDESDDEASSLFEVHWAHIPVEAVAFEAEDELDSAFPATQVFKTAMCKFWQIGNCIYGENCNFVHGEEEKQPLYKAKLCKYFQRGHCARGANCTFAHGVEEVQVGRAAWAPRTPENSAWYEPEMYFGRWENQSTSQRCILALGEPEYEPEMYFGRWENQSYFPSSDEDWQTFAIYQLITDRTLGALGATRNWECATALLRFLGRLSNMGRRRSRSASYSYDYSDSRSPSRDRRRRRRRSRSRGKRGKRMSTVDRFIKENELNESAAARLRGATKEVRDACIDQGWNVIENARNASAVVISRIKKIEDGKKNKRSRSRSRQRSPPPKRLEYSTELRGTGYPTLSLLEGMSLEMETGTAHPVVLTTIPVALTASSHLVQVVWREEAYGEKQEPQPKPKPQLSQLPQRNRAYAEHQAVVSRVARGQLAPWVPQVDAEHRIFQRIWSFKEVLAHAAKNGFQAYEFGIPRPVHDQEGAAGAKRALREKWTLVQNHVHRSHARPAQFLRNASILFGLPGGLNSYTTPAFATGFGYHFDPSDAIILQVEGNKTWELCARRLTNSFSFANLTYNQVPAGDPDVKTCSTVVLQEGDALYLPIGQIHHARTSDHRSIHLTMSLNRQFCSSAAVLLNVAEQINPSKEVGFAQMNFVSWVHGVATEGDLAFLHDVPRAFRCSTRGGKGRKPHIGCASTFLNRRLVPPVKEVALPMDMLKACVEDLQIIIDRLSAHRRSQEDVLSMAVRVAGKEEPVMGKLRPKQVLQGIRSLLAPEPCNRTMVAWQHLLARQHFEYLQTSLEEPETQNEPESCQDASDDTDVLDVLEGLDLDNLFVDVNEEEEVETLTGIGPWSGTPAPFTWDPGERPQEHRGEGWPCCSFASSVLEIGCANGTALPVQPADEHRVLITTYATEHVHSFARYTLPLNAHWAKRFNHSFVIDTRARATGGIDVKNAKVMVKKFWVDHPQITEPWLLWIGADAAIVDFGADVLRQLLRATDSHVQVLITRDPHGRAGNSMSLFNADVILIRRSPWSSKFLQRWWDDPRMQQGLTDQEVLELLYQEDVMTCRSKGSLQLLPPMTLNSDSLSIVAAAPRTQPVVHLGGHGDTVRAQFFREALALQRQDGLHRDSLKLQDIYVESLRQAIKNPEGTSSGHVHDSVSAGHFQRLARQLEAKGRTAEAVDVHRAALRHATQNFGPKNHQTIMAQVALGSALRATDMTEASAVLKRSCRKLRGRDRFTCFNNLALALDSLDHHVEAEVYFRKAHVGMVKGHDGHDSLGTANVAANWARQLQRHNRHAEAAALYHSAFTTRRAALGVAHPETLEVQASWAASLLSLNRLAEAEEVLQEALPHHHQLSAAAAQAHSTLGQALRLQGKLSEALEHFRFAYQIFSDQRGNHAESNVFAAASNLASMLHDAKRWEEAEQMFRVAIDGLEQTLGKQHANSQAARVNYESFLKDMAAVQRREQLPTASAKCSTATMSDGKILQCIAAVRVMSNGSYGTCQGRTSRDSNGSKEPHAKLMVHGPIFVENPDGSITEAVPSDAKQSRPKSDRDRRRESADDSDSSGTGSAAGISMSQEAGNAQFSPALYNVEKQF</sequence>
<keyword evidence="2 7" id="KW-0479">Metal-binding</keyword>
<dbReference type="GO" id="GO:0008270">
    <property type="term" value="F:zinc ion binding"/>
    <property type="evidence" value="ECO:0007669"/>
    <property type="project" value="UniProtKB-KW"/>
</dbReference>
<dbReference type="PROSITE" id="PS51184">
    <property type="entry name" value="JMJC"/>
    <property type="match status" value="1"/>
</dbReference>
<evidence type="ECO:0000256" key="4">
    <source>
        <dbReference type="ARBA" id="ARBA00022833"/>
    </source>
</evidence>
<comment type="cofactor">
    <cofactor evidence="1">
        <name>Fe(2+)</name>
        <dbReference type="ChEBI" id="CHEBI:29033"/>
    </cofactor>
</comment>
<feature type="region of interest" description="Disordered" evidence="8">
    <location>
        <begin position="1597"/>
        <end position="1665"/>
    </location>
</feature>
<dbReference type="InterPro" id="IPR000571">
    <property type="entry name" value="Znf_CCCH"/>
</dbReference>
<feature type="region of interest" description="Disordered" evidence="8">
    <location>
        <begin position="297"/>
        <end position="335"/>
    </location>
</feature>
<dbReference type="EMBL" id="CAMXCT020002067">
    <property type="protein sequence ID" value="CAL1148747.1"/>
    <property type="molecule type" value="Genomic_DNA"/>
</dbReference>
<dbReference type="Pfam" id="PF13424">
    <property type="entry name" value="TPR_12"/>
    <property type="match status" value="1"/>
</dbReference>
<feature type="compositionally biased region" description="Basic residues" evidence="8">
    <location>
        <begin position="390"/>
        <end position="400"/>
    </location>
</feature>
<dbReference type="Gene3D" id="1.25.40.10">
    <property type="entry name" value="Tetratricopeptide repeat domain"/>
    <property type="match status" value="2"/>
</dbReference>
<reference evidence="11" key="1">
    <citation type="submission" date="2022-10" db="EMBL/GenBank/DDBJ databases">
        <authorList>
            <person name="Chen Y."/>
            <person name="Dougan E. K."/>
            <person name="Chan C."/>
            <person name="Rhodes N."/>
            <person name="Thang M."/>
        </authorList>
    </citation>
    <scope>NUCLEOTIDE SEQUENCE</scope>
</reference>
<dbReference type="Pfam" id="PF13374">
    <property type="entry name" value="TPR_10"/>
    <property type="match status" value="1"/>
</dbReference>
<dbReference type="EMBL" id="CAMXCT030002067">
    <property type="protein sequence ID" value="CAL4782684.1"/>
    <property type="molecule type" value="Genomic_DNA"/>
</dbReference>
<evidence type="ECO:0000259" key="10">
    <source>
        <dbReference type="PROSITE" id="PS51184"/>
    </source>
</evidence>
<dbReference type="Gene3D" id="2.60.120.650">
    <property type="entry name" value="Cupin"/>
    <property type="match status" value="1"/>
</dbReference>
<feature type="compositionally biased region" description="Basic and acidic residues" evidence="8">
    <location>
        <begin position="1614"/>
        <end position="1629"/>
    </location>
</feature>
<evidence type="ECO:0000313" key="14">
    <source>
        <dbReference type="Proteomes" id="UP001152797"/>
    </source>
</evidence>
<keyword evidence="14" id="KW-1185">Reference proteome</keyword>
<evidence type="ECO:0000256" key="3">
    <source>
        <dbReference type="ARBA" id="ARBA00022771"/>
    </source>
</evidence>
<feature type="region of interest" description="Disordered" evidence="8">
    <location>
        <begin position="387"/>
        <end position="413"/>
    </location>
</feature>
<evidence type="ECO:0000256" key="8">
    <source>
        <dbReference type="SAM" id="MobiDB-lite"/>
    </source>
</evidence>
<dbReference type="InterPro" id="IPR039994">
    <property type="entry name" value="NO66-like"/>
</dbReference>
<protein>
    <submittedName>
        <fullName evidence="13">Kinesin light chain</fullName>
    </submittedName>
</protein>
<feature type="domain" description="C3H1-type" evidence="9">
    <location>
        <begin position="153"/>
        <end position="180"/>
    </location>
</feature>
<feature type="domain" description="C3H1-type" evidence="9">
    <location>
        <begin position="122"/>
        <end position="148"/>
    </location>
</feature>
<dbReference type="EMBL" id="CAMXCT010002067">
    <property type="protein sequence ID" value="CAI3995372.1"/>
    <property type="molecule type" value="Genomic_DNA"/>
</dbReference>
<organism evidence="11">
    <name type="scientific">Cladocopium goreaui</name>
    <dbReference type="NCBI Taxonomy" id="2562237"/>
    <lineage>
        <taxon>Eukaryota</taxon>
        <taxon>Sar</taxon>
        <taxon>Alveolata</taxon>
        <taxon>Dinophyceae</taxon>
        <taxon>Suessiales</taxon>
        <taxon>Symbiodiniaceae</taxon>
        <taxon>Cladocopium</taxon>
    </lineage>
</organism>
<dbReference type="InterPro" id="IPR003347">
    <property type="entry name" value="JmjC_dom"/>
</dbReference>
<feature type="compositionally biased region" description="Basic residues" evidence="8">
    <location>
        <begin position="311"/>
        <end position="328"/>
    </location>
</feature>
<feature type="region of interest" description="Disordered" evidence="8">
    <location>
        <begin position="465"/>
        <end position="487"/>
    </location>
</feature>
<evidence type="ECO:0000259" key="9">
    <source>
        <dbReference type="PROSITE" id="PS50103"/>
    </source>
</evidence>
<evidence type="ECO:0000256" key="7">
    <source>
        <dbReference type="PROSITE-ProRule" id="PRU00723"/>
    </source>
</evidence>
<dbReference type="SMART" id="SM00028">
    <property type="entry name" value="TPR"/>
    <property type="match status" value="5"/>
</dbReference>
<evidence type="ECO:0000256" key="6">
    <source>
        <dbReference type="PROSITE-ProRule" id="PRU00339"/>
    </source>
</evidence>
<evidence type="ECO:0000313" key="12">
    <source>
        <dbReference type="EMBL" id="CAL1148747.1"/>
    </source>
</evidence>
<keyword evidence="3 7" id="KW-0863">Zinc-finger</keyword>
<evidence type="ECO:0000256" key="5">
    <source>
        <dbReference type="ARBA" id="ARBA00023004"/>
    </source>
</evidence>
<dbReference type="SUPFAM" id="SSF90229">
    <property type="entry name" value="CCCH zinc finger"/>
    <property type="match status" value="2"/>
</dbReference>
<proteinExistence type="predicted"/>
<dbReference type="PROSITE" id="PS50005">
    <property type="entry name" value="TPR"/>
    <property type="match status" value="1"/>
</dbReference>
<dbReference type="SUPFAM" id="SSF51197">
    <property type="entry name" value="Clavaminate synthase-like"/>
    <property type="match status" value="1"/>
</dbReference>
<evidence type="ECO:0000256" key="1">
    <source>
        <dbReference type="ARBA" id="ARBA00001954"/>
    </source>
</evidence>
<dbReference type="OrthoDB" id="420283at2759"/>
<dbReference type="PANTHER" id="PTHR13096:SF8">
    <property type="entry name" value="RIBOSOMAL OXYGENASE 1"/>
    <property type="match status" value="1"/>
</dbReference>
<feature type="compositionally biased region" description="Low complexity" evidence="8">
    <location>
        <begin position="1634"/>
        <end position="1646"/>
    </location>
</feature>
<comment type="caution">
    <text evidence="11">The sequence shown here is derived from an EMBL/GenBank/DDBJ whole genome shotgun (WGS) entry which is preliminary data.</text>
</comment>
<dbReference type="Pfam" id="PF00642">
    <property type="entry name" value="zf-CCCH"/>
    <property type="match status" value="2"/>
</dbReference>
<keyword evidence="4 7" id="KW-0862">Zinc</keyword>